<dbReference type="AlphaFoldDB" id="A0AAD7CZA8"/>
<evidence type="ECO:0000256" key="4">
    <source>
        <dbReference type="ARBA" id="ARBA00023136"/>
    </source>
</evidence>
<reference evidence="5" key="1">
    <citation type="submission" date="2023-03" db="EMBL/GenBank/DDBJ databases">
        <title>Massive genome expansion in bonnet fungi (Mycena s.s.) driven by repeated elements and novel gene families across ecological guilds.</title>
        <authorList>
            <consortium name="Lawrence Berkeley National Laboratory"/>
            <person name="Harder C.B."/>
            <person name="Miyauchi S."/>
            <person name="Viragh M."/>
            <person name="Kuo A."/>
            <person name="Thoen E."/>
            <person name="Andreopoulos B."/>
            <person name="Lu D."/>
            <person name="Skrede I."/>
            <person name="Drula E."/>
            <person name="Henrissat B."/>
            <person name="Morin E."/>
            <person name="Kohler A."/>
            <person name="Barry K."/>
            <person name="LaButti K."/>
            <person name="Morin E."/>
            <person name="Salamov A."/>
            <person name="Lipzen A."/>
            <person name="Mereny Z."/>
            <person name="Hegedus B."/>
            <person name="Baldrian P."/>
            <person name="Stursova M."/>
            <person name="Weitz H."/>
            <person name="Taylor A."/>
            <person name="Grigoriev I.V."/>
            <person name="Nagy L.G."/>
            <person name="Martin F."/>
            <person name="Kauserud H."/>
        </authorList>
    </citation>
    <scope>NUCLEOTIDE SEQUENCE</scope>
    <source>
        <strain evidence="5">CBHHK067</strain>
    </source>
</reference>
<evidence type="ECO:0000256" key="3">
    <source>
        <dbReference type="ARBA" id="ARBA00022989"/>
    </source>
</evidence>
<accession>A0AAD7CZA8</accession>
<keyword evidence="2" id="KW-0812">Transmembrane</keyword>
<proteinExistence type="predicted"/>
<dbReference type="InterPro" id="IPR013083">
    <property type="entry name" value="Znf_RING/FYVE/PHD"/>
</dbReference>
<evidence type="ECO:0000256" key="2">
    <source>
        <dbReference type="ARBA" id="ARBA00022692"/>
    </source>
</evidence>
<evidence type="ECO:0000256" key="1">
    <source>
        <dbReference type="ARBA" id="ARBA00004141"/>
    </source>
</evidence>
<comment type="caution">
    <text evidence="5">The sequence shown here is derived from an EMBL/GenBank/DDBJ whole genome shotgun (WGS) entry which is preliminary data.</text>
</comment>
<dbReference type="PANTHER" id="PTHR46283">
    <property type="entry name" value="E3 UBIQUITIN-PROTEIN LIGASE MARCH5"/>
    <property type="match status" value="1"/>
</dbReference>
<name>A0AAD7CZA8_MYCRO</name>
<keyword evidence="4" id="KW-0472">Membrane</keyword>
<evidence type="ECO:0000313" key="5">
    <source>
        <dbReference type="EMBL" id="KAJ7665698.1"/>
    </source>
</evidence>
<sequence>MDHIPTLDDLRVKSCFICLEEEYALASKSNDVWVHPCPNCALVAHDKCLLRWINSFPIKRRPKKGRSRTIFLPDAFKCPHCQRQYELADPHVPRGHSLAIIYHALYLIISELGDVVCSMVGLATLQSIPVALSVQSRLTVLSGMFIYELVLLKSYLGPRHVVFLLLRAITHPQRSMFDLLLTDKPSDLLRSLFIVVSTLPFRLLLPGTVPKWIIPLYLGFPPILYAMTDVGTLAPADNGPEVLYAARPMISTWPPSPALLGLVILPLLRPVYNRVFSSVRTWALGSSPPHRQKRYLTDRVKSVFTLGARRPPAPPPTIDVQDQDPPPIVIADQIIQKDQSSFTHDVLHALLTIGVPPVLGNLLYAVSGHSLYLRRFLGLRPLAPLAGGVHAYYPNWVAMSMQQRALAASQAVGGLLLGGSWIWADVDPVWWRNSLGYGIFVLVKDCFDLYRLWLQKGEVQSRTIKSRDFAGVDVRELDLVTPERYATRAVAVLDPLAAQTAAAPAKGPIPGRWCWAGVAKGY</sequence>
<evidence type="ECO:0000313" key="6">
    <source>
        <dbReference type="Proteomes" id="UP001221757"/>
    </source>
</evidence>
<comment type="subcellular location">
    <subcellularLocation>
        <location evidence="1">Membrane</location>
        <topology evidence="1">Multi-pass membrane protein</topology>
    </subcellularLocation>
</comment>
<protein>
    <recommendedName>
        <fullName evidence="7">RING-CH-type domain-containing protein</fullName>
    </recommendedName>
</protein>
<dbReference type="Proteomes" id="UP001221757">
    <property type="component" value="Unassembled WGS sequence"/>
</dbReference>
<gene>
    <name evidence="5" type="ORF">B0H17DRAFT_1210819</name>
</gene>
<dbReference type="GO" id="GO:0016020">
    <property type="term" value="C:membrane"/>
    <property type="evidence" value="ECO:0007669"/>
    <property type="project" value="UniProtKB-SubCell"/>
</dbReference>
<evidence type="ECO:0008006" key="7">
    <source>
        <dbReference type="Google" id="ProtNLM"/>
    </source>
</evidence>
<keyword evidence="6" id="KW-1185">Reference proteome</keyword>
<keyword evidence="3" id="KW-1133">Transmembrane helix</keyword>
<dbReference type="EMBL" id="JARKIE010000213">
    <property type="protein sequence ID" value="KAJ7665698.1"/>
    <property type="molecule type" value="Genomic_DNA"/>
</dbReference>
<organism evidence="5 6">
    <name type="scientific">Mycena rosella</name>
    <name type="common">Pink bonnet</name>
    <name type="synonym">Agaricus rosellus</name>
    <dbReference type="NCBI Taxonomy" id="1033263"/>
    <lineage>
        <taxon>Eukaryota</taxon>
        <taxon>Fungi</taxon>
        <taxon>Dikarya</taxon>
        <taxon>Basidiomycota</taxon>
        <taxon>Agaricomycotina</taxon>
        <taxon>Agaricomycetes</taxon>
        <taxon>Agaricomycetidae</taxon>
        <taxon>Agaricales</taxon>
        <taxon>Marasmiineae</taxon>
        <taxon>Mycenaceae</taxon>
        <taxon>Mycena</taxon>
    </lineage>
</organism>
<dbReference type="Gene3D" id="3.30.40.10">
    <property type="entry name" value="Zinc/RING finger domain, C3HC4 (zinc finger)"/>
    <property type="match status" value="1"/>
</dbReference>